<sequence length="195" mass="22485">MRYTGIALAAVTSIIQDIEKLNVKNISIPFSFLKENDIVLSEKEVDFAISRKIIDLQDLGKIVDVSLINYPDSKYLLEIALDILLNGSYLNPHVQYLEIDDSGVSRENSTITIDDERVNDRLRYIILLWLFKNRLNSDADFNKVNSVYDDFGYPSDMVGFISYMPTKESGDKGRSNLIYNHWQSYLETYSYLLKT</sequence>
<reference evidence="1" key="1">
    <citation type="journal article" date="2014" name="Int. J. Syst. Evol. Microbiol.">
        <title>Complete genome of a new Firmicutes species belonging to the dominant human colonic microbiota ('Ruminococcus bicirculans') reveals two chromosomes and a selective capacity to utilize plant glucans.</title>
        <authorList>
            <consortium name="NISC Comparative Sequencing Program"/>
            <person name="Wegmann U."/>
            <person name="Louis P."/>
            <person name="Goesmann A."/>
            <person name="Henrissat B."/>
            <person name="Duncan S.H."/>
            <person name="Flint H.J."/>
        </authorList>
    </citation>
    <scope>NUCLEOTIDE SEQUENCE</scope>
    <source>
        <strain evidence="1">NBRC 103191</strain>
    </source>
</reference>
<accession>A0A1G6U6Q8</accession>
<evidence type="ECO:0000313" key="2">
    <source>
        <dbReference type="EMBL" id="SDD36277.1"/>
    </source>
</evidence>
<dbReference type="EMBL" id="BSOK01000061">
    <property type="protein sequence ID" value="GLR30369.1"/>
    <property type="molecule type" value="Genomic_DNA"/>
</dbReference>
<evidence type="ECO:0000313" key="3">
    <source>
        <dbReference type="Proteomes" id="UP000198501"/>
    </source>
</evidence>
<dbReference type="EMBL" id="FNAL01000001">
    <property type="protein sequence ID" value="SDD36277.1"/>
    <property type="molecule type" value="Genomic_DNA"/>
</dbReference>
<name>A0A1G6U6Q8_9GAMM</name>
<evidence type="ECO:0000313" key="1">
    <source>
        <dbReference type="EMBL" id="GLR30369.1"/>
    </source>
</evidence>
<dbReference type="Proteomes" id="UP000198501">
    <property type="component" value="Unassembled WGS sequence"/>
</dbReference>
<gene>
    <name evidence="1" type="ORF">GCM10007915_26080</name>
    <name evidence="2" type="ORF">SAMN05660405_00078</name>
</gene>
<reference evidence="4" key="3">
    <citation type="journal article" date="2019" name="Int. J. Syst. Evol. Microbiol.">
        <title>The Global Catalogue of Microorganisms (GCM) 10K type strain sequencing project: providing services to taxonomists for standard genome sequencing and annotation.</title>
        <authorList>
            <consortium name="The Broad Institute Genomics Platform"/>
            <consortium name="The Broad Institute Genome Sequencing Center for Infectious Disease"/>
            <person name="Wu L."/>
            <person name="Ma J."/>
        </authorList>
    </citation>
    <scope>NUCLEOTIDE SEQUENCE [LARGE SCALE GENOMIC DNA]</scope>
    <source>
        <strain evidence="4">NBRC 103191</strain>
    </source>
</reference>
<reference evidence="2 3" key="2">
    <citation type="submission" date="2016-10" db="EMBL/GenBank/DDBJ databases">
        <authorList>
            <person name="de Groot N.N."/>
        </authorList>
    </citation>
    <scope>NUCLEOTIDE SEQUENCE [LARGE SCALE GENOMIC DNA]</scope>
    <source>
        <strain evidence="2 3">DSM 23406</strain>
    </source>
</reference>
<dbReference type="AlphaFoldDB" id="A0A1G6U6Q8"/>
<dbReference type="InterPro" id="IPR016630">
    <property type="entry name" value="UCP015278"/>
</dbReference>
<proteinExistence type="predicted"/>
<organism evidence="2 3">
    <name type="scientific">Psychrobacter pacificensis</name>
    <dbReference type="NCBI Taxonomy" id="112002"/>
    <lineage>
        <taxon>Bacteria</taxon>
        <taxon>Pseudomonadati</taxon>
        <taxon>Pseudomonadota</taxon>
        <taxon>Gammaproteobacteria</taxon>
        <taxon>Moraxellales</taxon>
        <taxon>Moraxellaceae</taxon>
        <taxon>Psychrobacter</taxon>
    </lineage>
</organism>
<keyword evidence="4" id="KW-1185">Reference proteome</keyword>
<protein>
    <submittedName>
        <fullName evidence="2">Uncharacterized protein</fullName>
    </submittedName>
</protein>
<dbReference type="RefSeq" id="WP_201587573.1">
    <property type="nucleotide sequence ID" value="NZ_CAJHAO010000002.1"/>
</dbReference>
<dbReference type="Proteomes" id="UP001156645">
    <property type="component" value="Unassembled WGS sequence"/>
</dbReference>
<dbReference type="Pfam" id="PF10004">
    <property type="entry name" value="DUF2247"/>
    <property type="match status" value="1"/>
</dbReference>
<evidence type="ECO:0000313" key="4">
    <source>
        <dbReference type="Proteomes" id="UP001156645"/>
    </source>
</evidence>
<reference evidence="1" key="4">
    <citation type="submission" date="2023-01" db="EMBL/GenBank/DDBJ databases">
        <title>Draft genome sequence of Psychrobacter pacificensis strain NBRC 103191.</title>
        <authorList>
            <person name="Sun Q."/>
            <person name="Mori K."/>
        </authorList>
    </citation>
    <scope>NUCLEOTIDE SEQUENCE</scope>
    <source>
        <strain evidence="1">NBRC 103191</strain>
    </source>
</reference>